<dbReference type="Pfam" id="PF13561">
    <property type="entry name" value="adh_short_C2"/>
    <property type="match status" value="1"/>
</dbReference>
<comment type="similarity">
    <text evidence="1">Belongs to the short-chain dehydrogenases/reductases (SDR) family.</text>
</comment>
<dbReference type="InterPro" id="IPR057326">
    <property type="entry name" value="KR_dom"/>
</dbReference>
<dbReference type="FunFam" id="3.40.50.720:FF:000084">
    <property type="entry name" value="Short-chain dehydrogenase reductase"/>
    <property type="match status" value="1"/>
</dbReference>
<dbReference type="AlphaFoldDB" id="A0A839Z226"/>
<dbReference type="InterPro" id="IPR036291">
    <property type="entry name" value="NAD(P)-bd_dom_sf"/>
</dbReference>
<dbReference type="GO" id="GO:0048038">
    <property type="term" value="F:quinone binding"/>
    <property type="evidence" value="ECO:0007669"/>
    <property type="project" value="TreeGrafter"/>
</dbReference>
<dbReference type="GO" id="GO:0006633">
    <property type="term" value="P:fatty acid biosynthetic process"/>
    <property type="evidence" value="ECO:0007669"/>
    <property type="project" value="TreeGrafter"/>
</dbReference>
<gene>
    <name evidence="4" type="ORF">FHS50_001110</name>
</gene>
<organism evidence="4 5">
    <name type="scientific">Sphingomicrobium lutaoense</name>
    <dbReference type="NCBI Taxonomy" id="515949"/>
    <lineage>
        <taxon>Bacteria</taxon>
        <taxon>Pseudomonadati</taxon>
        <taxon>Pseudomonadota</taxon>
        <taxon>Alphaproteobacteria</taxon>
        <taxon>Sphingomonadales</taxon>
        <taxon>Sphingomonadaceae</taxon>
        <taxon>Sphingomicrobium</taxon>
    </lineage>
</organism>
<dbReference type="PRINTS" id="PR00081">
    <property type="entry name" value="GDHRDH"/>
</dbReference>
<keyword evidence="2" id="KW-0560">Oxidoreductase</keyword>
<evidence type="ECO:0000313" key="5">
    <source>
        <dbReference type="Proteomes" id="UP000578569"/>
    </source>
</evidence>
<name>A0A839Z226_9SPHN</name>
<keyword evidence="5" id="KW-1185">Reference proteome</keyword>
<evidence type="ECO:0000259" key="3">
    <source>
        <dbReference type="SMART" id="SM00822"/>
    </source>
</evidence>
<dbReference type="RefSeq" id="WP_183933376.1">
    <property type="nucleotide sequence ID" value="NZ_JACICF010000001.1"/>
</dbReference>
<evidence type="ECO:0000313" key="4">
    <source>
        <dbReference type="EMBL" id="MBB3764087.1"/>
    </source>
</evidence>
<comment type="caution">
    <text evidence="4">The sequence shown here is derived from an EMBL/GenBank/DDBJ whole genome shotgun (WGS) entry which is preliminary data.</text>
</comment>
<dbReference type="PANTHER" id="PTHR42760:SF133">
    <property type="entry name" value="3-OXOACYL-[ACYL-CARRIER-PROTEIN] REDUCTASE"/>
    <property type="match status" value="1"/>
</dbReference>
<dbReference type="Gene3D" id="3.40.50.720">
    <property type="entry name" value="NAD(P)-binding Rossmann-like Domain"/>
    <property type="match status" value="1"/>
</dbReference>
<reference evidence="4 5" key="1">
    <citation type="submission" date="2020-08" db="EMBL/GenBank/DDBJ databases">
        <title>Genomic Encyclopedia of Type Strains, Phase IV (KMG-IV): sequencing the most valuable type-strain genomes for metagenomic binning, comparative biology and taxonomic classification.</title>
        <authorList>
            <person name="Goeker M."/>
        </authorList>
    </citation>
    <scope>NUCLEOTIDE SEQUENCE [LARGE SCALE GENOMIC DNA]</scope>
    <source>
        <strain evidence="4 5">DSM 24194</strain>
    </source>
</reference>
<dbReference type="Proteomes" id="UP000578569">
    <property type="component" value="Unassembled WGS sequence"/>
</dbReference>
<sequence>MSNRFEGKNVLVTGGTNGIGLATAARIASEGGKVAVTGTSEASLDRARPHLPDDALLIVNDAADPAAAGALASEMKERFGTLDAVYLNAGYGGQTPVGDTSAEDFDHMMNVNVRGPVLQMNELSPLMKDGGAVLMTSSVAPHAGMAAGSVYAATKASNASMARNWARELAPRGIRVNAVAPGPIETGFFDRYAEESGMGEEDMEGVAEWILGSVPLARWGKPDEVAAVAAFLLSDEASYVTGSEYMVDGGMTMR</sequence>
<accession>A0A839Z226</accession>
<feature type="domain" description="Ketoreductase" evidence="3">
    <location>
        <begin position="8"/>
        <end position="182"/>
    </location>
</feature>
<protein>
    <submittedName>
        <fullName evidence="4">NAD(P)-dependent dehydrogenase (Short-subunit alcohol dehydrogenase family)</fullName>
    </submittedName>
</protein>
<dbReference type="EMBL" id="JACICF010000001">
    <property type="protein sequence ID" value="MBB3764087.1"/>
    <property type="molecule type" value="Genomic_DNA"/>
</dbReference>
<evidence type="ECO:0000256" key="2">
    <source>
        <dbReference type="ARBA" id="ARBA00023002"/>
    </source>
</evidence>
<dbReference type="PANTHER" id="PTHR42760">
    <property type="entry name" value="SHORT-CHAIN DEHYDROGENASES/REDUCTASES FAMILY MEMBER"/>
    <property type="match status" value="1"/>
</dbReference>
<dbReference type="CDD" id="cd05233">
    <property type="entry name" value="SDR_c"/>
    <property type="match status" value="1"/>
</dbReference>
<dbReference type="SUPFAM" id="SSF51735">
    <property type="entry name" value="NAD(P)-binding Rossmann-fold domains"/>
    <property type="match status" value="1"/>
</dbReference>
<evidence type="ECO:0000256" key="1">
    <source>
        <dbReference type="ARBA" id="ARBA00006484"/>
    </source>
</evidence>
<dbReference type="SMART" id="SM00822">
    <property type="entry name" value="PKS_KR"/>
    <property type="match status" value="1"/>
</dbReference>
<dbReference type="InterPro" id="IPR002347">
    <property type="entry name" value="SDR_fam"/>
</dbReference>
<dbReference type="GO" id="GO:0016616">
    <property type="term" value="F:oxidoreductase activity, acting on the CH-OH group of donors, NAD or NADP as acceptor"/>
    <property type="evidence" value="ECO:0007669"/>
    <property type="project" value="TreeGrafter"/>
</dbReference>
<proteinExistence type="inferred from homology"/>